<accession>A0AC35GF26</accession>
<dbReference type="Proteomes" id="UP000887580">
    <property type="component" value="Unplaced"/>
</dbReference>
<dbReference type="WBParaSite" id="PS1159_v2.g457.t1">
    <property type="protein sequence ID" value="PS1159_v2.g457.t1"/>
    <property type="gene ID" value="PS1159_v2.g457"/>
</dbReference>
<evidence type="ECO:0000313" key="1">
    <source>
        <dbReference type="Proteomes" id="UP000887580"/>
    </source>
</evidence>
<sequence>MINLWDEHFWLPENTTWKSFYGDPTIQYPYFHELYYTIIVGALLVVLRIFIESFVFLPIGVICGWVNTKQQSLSSRIIEHLFFGFAGKKKFKRVAESSSRFLYYLCAFFAGLYILKDEPQFSNVADCWKNWPHQNVPDKVWWYYIIETGFYWSLFFSTLVFDVRRADFMQMMFHHFITILLLSLSFSINFIRVGTLVLLSHDAADILLDLLKLFRYANWDMALNVGYLVFMAIWISSRLIYYPFWVINSTIYDAPRMIQENYRYEDLFQRPICPRLLVGMLCALVFLHIFWTYVLIKIAIQATTTTGKMEDIRESDDEDFDENTSPPIQQQKKRN</sequence>
<proteinExistence type="predicted"/>
<protein>
    <submittedName>
        <fullName evidence="2">TLC domain-containing protein</fullName>
    </submittedName>
</protein>
<evidence type="ECO:0000313" key="2">
    <source>
        <dbReference type="WBParaSite" id="PS1159_v2.g457.t1"/>
    </source>
</evidence>
<name>A0AC35GF26_9BILA</name>
<organism evidence="1 2">
    <name type="scientific">Panagrolaimus sp. PS1159</name>
    <dbReference type="NCBI Taxonomy" id="55785"/>
    <lineage>
        <taxon>Eukaryota</taxon>
        <taxon>Metazoa</taxon>
        <taxon>Ecdysozoa</taxon>
        <taxon>Nematoda</taxon>
        <taxon>Chromadorea</taxon>
        <taxon>Rhabditida</taxon>
        <taxon>Tylenchina</taxon>
        <taxon>Panagrolaimomorpha</taxon>
        <taxon>Panagrolaimoidea</taxon>
        <taxon>Panagrolaimidae</taxon>
        <taxon>Panagrolaimus</taxon>
    </lineage>
</organism>
<reference evidence="2" key="1">
    <citation type="submission" date="2022-11" db="UniProtKB">
        <authorList>
            <consortium name="WormBaseParasite"/>
        </authorList>
    </citation>
    <scope>IDENTIFICATION</scope>
</reference>